<feature type="region of interest" description="Disordered" evidence="1">
    <location>
        <begin position="609"/>
        <end position="753"/>
    </location>
</feature>
<feature type="compositionally biased region" description="Low complexity" evidence="1">
    <location>
        <begin position="192"/>
        <end position="205"/>
    </location>
</feature>
<evidence type="ECO:0000313" key="3">
    <source>
        <dbReference type="Proteomes" id="UP000274131"/>
    </source>
</evidence>
<accession>A0A0N4V8W3</accession>
<evidence type="ECO:0000256" key="1">
    <source>
        <dbReference type="SAM" id="MobiDB-lite"/>
    </source>
</evidence>
<dbReference type="EMBL" id="UXUI01008486">
    <property type="protein sequence ID" value="VDD91627.1"/>
    <property type="molecule type" value="Genomic_DNA"/>
</dbReference>
<organism evidence="4">
    <name type="scientific">Enterobius vermicularis</name>
    <name type="common">Human pinworm</name>
    <dbReference type="NCBI Taxonomy" id="51028"/>
    <lineage>
        <taxon>Eukaryota</taxon>
        <taxon>Metazoa</taxon>
        <taxon>Ecdysozoa</taxon>
        <taxon>Nematoda</taxon>
        <taxon>Chromadorea</taxon>
        <taxon>Rhabditida</taxon>
        <taxon>Spirurina</taxon>
        <taxon>Oxyuridomorpha</taxon>
        <taxon>Oxyuroidea</taxon>
        <taxon>Oxyuridae</taxon>
        <taxon>Enterobius</taxon>
    </lineage>
</organism>
<keyword evidence="3" id="KW-1185">Reference proteome</keyword>
<sequence length="766" mass="82014">MSANNSSNTSDSKANSAGTETPVTSIQGSVSASIASTTTARTGQPSAVSHTVKEAHASSSSSNSSGTNAGNEVSTSQRANAPNTSTTPYTSQKNRKLVPRTRGENEDRQNKPCAPNGMQQSQVLTTNSSPSNNTYVIRDNEGRWFLLQTNAAPGAAVHPHHPLQQLPPQLIKSNFLNGNATTLGQLARSLAPKPSTASIPTTTSSLMSNASGSGVTPTAPSRLGTQPITTSVASSQTQPAVANHYQTLRPAANTNPQLLTMINGYYVQQVHPNSSSTPSLPPPAFVGQTKLPLPIVSSSSVSNQTVGAQQKLRFHPVASVTSAVKQPHLQAMPPHSSENWNCGKNTESNETPSPQSAVPLNGSAQNVHSSNSSGSPTINVGVNSTKTSLCVKSKANDKDSPRGPAIVPGAAQAKLMPNGSASQSGTVSNSSLSTVSVGCSGSQGVRQAVPSTSGMPGQLLPVFQQQQNLPRFGPQPHNSGVTPFRRRADGDLELGVENEPPSIECHGESKEAHKVRLLFLREAQAFREKLGPQREIVHSVDGLEILESDTPFSPMPPVPLEEWMPRGPREVIRAVARESKFAEEDGFGDVDNFRVSSDARYTDEAAISRIRSKSPSSDCLDRSSESKKKRKRKTNEVDRLLQMDFGPSQGRLRDMMESSDKNIEKNVETKDVRSTFENDSNLSPNSSSLEREGSTERKEDRPISAAVETKEKKRRGRIPGKKNIKELEGRQLASKTSGLGDEKQLKESRDIREVPASLMEEINVEK</sequence>
<name>A0A0N4V8W3_ENTVE</name>
<feature type="region of interest" description="Disordered" evidence="1">
    <location>
        <begin position="327"/>
        <end position="380"/>
    </location>
</feature>
<feature type="compositionally biased region" description="Polar residues" evidence="1">
    <location>
        <begin position="1"/>
        <end position="30"/>
    </location>
</feature>
<dbReference type="AlphaFoldDB" id="A0A0N4V8W3"/>
<reference evidence="4" key="1">
    <citation type="submission" date="2017-02" db="UniProtKB">
        <authorList>
            <consortium name="WormBaseParasite"/>
        </authorList>
    </citation>
    <scope>IDENTIFICATION</scope>
</reference>
<feature type="compositionally biased region" description="Basic residues" evidence="1">
    <location>
        <begin position="712"/>
        <end position="722"/>
    </location>
</feature>
<dbReference type="Proteomes" id="UP000274131">
    <property type="component" value="Unassembled WGS sequence"/>
</dbReference>
<protein>
    <submittedName>
        <fullName evidence="4">Eukaryotic translation initiation factor 4G</fullName>
    </submittedName>
</protein>
<feature type="compositionally biased region" description="Basic and acidic residues" evidence="1">
    <location>
        <begin position="101"/>
        <end position="110"/>
    </location>
</feature>
<dbReference type="WBParaSite" id="EVEC_0000683001-mRNA-1">
    <property type="protein sequence ID" value="EVEC_0000683001-mRNA-1"/>
    <property type="gene ID" value="EVEC_0000683001"/>
</dbReference>
<feature type="compositionally biased region" description="Basic and acidic residues" evidence="1">
    <location>
        <begin position="689"/>
        <end position="702"/>
    </location>
</feature>
<feature type="region of interest" description="Disordered" evidence="1">
    <location>
        <begin position="1"/>
        <end position="133"/>
    </location>
</feature>
<dbReference type="STRING" id="51028.A0A0N4V8W3"/>
<feature type="region of interest" description="Disordered" evidence="1">
    <location>
        <begin position="189"/>
        <end position="237"/>
    </location>
</feature>
<feature type="compositionally biased region" description="Polar residues" evidence="1">
    <location>
        <begin position="117"/>
        <end position="133"/>
    </location>
</feature>
<feature type="compositionally biased region" description="Polar residues" evidence="1">
    <location>
        <begin position="206"/>
        <end position="237"/>
    </location>
</feature>
<feature type="compositionally biased region" description="Basic and acidic residues" evidence="1">
    <location>
        <begin position="651"/>
        <end position="676"/>
    </location>
</feature>
<evidence type="ECO:0000313" key="2">
    <source>
        <dbReference type="EMBL" id="VDD91627.1"/>
    </source>
</evidence>
<feature type="compositionally biased region" description="Low complexity" evidence="1">
    <location>
        <begin position="31"/>
        <end position="40"/>
    </location>
</feature>
<feature type="compositionally biased region" description="Basic and acidic residues" evidence="1">
    <location>
        <begin position="740"/>
        <end position="753"/>
    </location>
</feature>
<feature type="compositionally biased region" description="Polar residues" evidence="1">
    <location>
        <begin position="336"/>
        <end position="380"/>
    </location>
</feature>
<proteinExistence type="predicted"/>
<feature type="compositionally biased region" description="Polar residues" evidence="1">
    <location>
        <begin position="66"/>
        <end position="92"/>
    </location>
</feature>
<gene>
    <name evidence="2" type="ORF">EVEC_LOCUS6378</name>
</gene>
<evidence type="ECO:0000313" key="4">
    <source>
        <dbReference type="WBParaSite" id="EVEC_0000683001-mRNA-1"/>
    </source>
</evidence>
<reference evidence="2 3" key="2">
    <citation type="submission" date="2018-10" db="EMBL/GenBank/DDBJ databases">
        <authorList>
            <consortium name="Pathogen Informatics"/>
        </authorList>
    </citation>
    <scope>NUCLEOTIDE SEQUENCE [LARGE SCALE GENOMIC DNA]</scope>
</reference>